<proteinExistence type="predicted"/>
<accession>A0ABT5RWT5</accession>
<dbReference type="EMBL" id="JAPCKI010000005">
    <property type="protein sequence ID" value="MDD2178157.1"/>
    <property type="molecule type" value="Genomic_DNA"/>
</dbReference>
<dbReference type="RefSeq" id="WP_274110557.1">
    <property type="nucleotide sequence ID" value="NZ_JAPCKI010000005.1"/>
</dbReference>
<evidence type="ECO:0000313" key="2">
    <source>
        <dbReference type="Proteomes" id="UP001148932"/>
    </source>
</evidence>
<keyword evidence="2" id="KW-1185">Reference proteome</keyword>
<dbReference type="Proteomes" id="UP001148932">
    <property type="component" value="Unassembled WGS sequence"/>
</dbReference>
<comment type="caution">
    <text evidence="1">The sequence shown here is derived from an EMBL/GenBank/DDBJ whole genome shotgun (WGS) entry which is preliminary data.</text>
</comment>
<evidence type="ECO:0000313" key="1">
    <source>
        <dbReference type="EMBL" id="MDD2178157.1"/>
    </source>
</evidence>
<name>A0ABT5RWT5_9BURK</name>
<gene>
    <name evidence="1" type="ORF">OIN59_11995</name>
</gene>
<sequence>MQQNSQEIFWRSFDSLNGGDSWCRGQLAVLCGELGLEGVHSQLELERTSGSRKSEADMLLAGFYRLDPGALKAATTDAQHRHNELLAAFRSCEAAEQKLQATRAAWESAATALKLTIDSLQPKVDAAEDIRSRQFLPWAPIIHFSRPLGPKAFLDSPESLKKSRDQFDAKIKNFRELYDYAYWLRLDAESPNFSVFESALKRVNDAQKNFELGLARKQHLDNAFQTARDSYFASISSLQQLFFNLTVGQRVALFSLMHREIPMSEFRVGVPADLLEIT</sequence>
<protein>
    <submittedName>
        <fullName evidence="1">Uncharacterized protein</fullName>
    </submittedName>
</protein>
<reference evidence="1" key="1">
    <citation type="submission" date="2022-10" db="EMBL/GenBank/DDBJ databases">
        <title>Description of microaerobic benzene degrading bacteria.</title>
        <authorList>
            <person name="Bedics A."/>
            <person name="Tancsics A."/>
            <person name="Banerjee S."/>
        </authorList>
    </citation>
    <scope>NUCLEOTIDE SEQUENCE</scope>
    <source>
        <strain evidence="1">D2M1</strain>
    </source>
</reference>
<organism evidence="1 2">
    <name type="scientific">Acidovorax benzenivorans</name>
    <dbReference type="NCBI Taxonomy" id="2987520"/>
    <lineage>
        <taxon>Bacteria</taxon>
        <taxon>Pseudomonadati</taxon>
        <taxon>Pseudomonadota</taxon>
        <taxon>Betaproteobacteria</taxon>
        <taxon>Burkholderiales</taxon>
        <taxon>Comamonadaceae</taxon>
        <taxon>Acidovorax</taxon>
    </lineage>
</organism>